<evidence type="ECO:0000256" key="3">
    <source>
        <dbReference type="SAM" id="MobiDB-lite"/>
    </source>
</evidence>
<reference evidence="5" key="2">
    <citation type="submission" date="2025-09" db="UniProtKB">
        <authorList>
            <consortium name="Ensembl"/>
        </authorList>
    </citation>
    <scope>IDENTIFICATION</scope>
</reference>
<name>A0A3Q2ZLD1_HIPCM</name>
<feature type="region of interest" description="Disordered" evidence="3">
    <location>
        <begin position="297"/>
        <end position="320"/>
    </location>
</feature>
<evidence type="ECO:0000256" key="1">
    <source>
        <dbReference type="ARBA" id="ARBA00023054"/>
    </source>
</evidence>
<dbReference type="GeneTree" id="ENSGT00940000165303"/>
<keyword evidence="6" id="KW-1185">Reference proteome</keyword>
<dbReference type="Proteomes" id="UP000264820">
    <property type="component" value="Unplaced"/>
</dbReference>
<dbReference type="Ensembl" id="ENSHCOT00000023246.1">
    <property type="protein sequence ID" value="ENSHCOP00000027264.1"/>
    <property type="gene ID" value="ENSHCOG00000018944.1"/>
</dbReference>
<evidence type="ECO:0000313" key="5">
    <source>
        <dbReference type="Ensembl" id="ENSHCOP00000027264.1"/>
    </source>
</evidence>
<dbReference type="Pfam" id="PF13868">
    <property type="entry name" value="TPH"/>
    <property type="match status" value="1"/>
</dbReference>
<reference evidence="5" key="1">
    <citation type="submission" date="2025-08" db="UniProtKB">
        <authorList>
            <consortium name="Ensembl"/>
        </authorList>
    </citation>
    <scope>IDENTIFICATION</scope>
</reference>
<dbReference type="STRING" id="109280.ENSHCOP00000027264"/>
<feature type="region of interest" description="Disordered" evidence="3">
    <location>
        <begin position="5"/>
        <end position="29"/>
    </location>
</feature>
<protein>
    <submittedName>
        <fullName evidence="5">Cilia and flagella associated protein 210</fullName>
    </submittedName>
</protein>
<evidence type="ECO:0000259" key="4">
    <source>
        <dbReference type="Pfam" id="PF13868"/>
    </source>
</evidence>
<evidence type="ECO:0000313" key="6">
    <source>
        <dbReference type="Proteomes" id="UP000264820"/>
    </source>
</evidence>
<feature type="compositionally biased region" description="Basic and acidic residues" evidence="3">
    <location>
        <begin position="308"/>
        <end position="320"/>
    </location>
</feature>
<dbReference type="GO" id="GO:0005879">
    <property type="term" value="C:axonemal microtubule"/>
    <property type="evidence" value="ECO:0007669"/>
    <property type="project" value="TreeGrafter"/>
</dbReference>
<keyword evidence="1 2" id="KW-0175">Coiled coil</keyword>
<dbReference type="PANTHER" id="PTHR28663">
    <property type="entry name" value="COILED-COIL DOMAIN-CONTAINING PROTEIN 173"/>
    <property type="match status" value="1"/>
</dbReference>
<proteinExistence type="predicted"/>
<dbReference type="OMA" id="NWGNTID"/>
<organism evidence="5 6">
    <name type="scientific">Hippocampus comes</name>
    <name type="common">Tiger tail seahorse</name>
    <dbReference type="NCBI Taxonomy" id="109280"/>
    <lineage>
        <taxon>Eukaryota</taxon>
        <taxon>Metazoa</taxon>
        <taxon>Chordata</taxon>
        <taxon>Craniata</taxon>
        <taxon>Vertebrata</taxon>
        <taxon>Euteleostomi</taxon>
        <taxon>Actinopterygii</taxon>
        <taxon>Neopterygii</taxon>
        <taxon>Teleostei</taxon>
        <taxon>Neoteleostei</taxon>
        <taxon>Acanthomorphata</taxon>
        <taxon>Syngnathiaria</taxon>
        <taxon>Syngnathiformes</taxon>
        <taxon>Syngnathoidei</taxon>
        <taxon>Syngnathidae</taxon>
        <taxon>Hippocampus</taxon>
    </lineage>
</organism>
<feature type="coiled-coil region" evidence="2">
    <location>
        <begin position="49"/>
        <end position="76"/>
    </location>
</feature>
<dbReference type="InterPro" id="IPR043597">
    <property type="entry name" value="TPH_dom"/>
</dbReference>
<evidence type="ECO:0000256" key="2">
    <source>
        <dbReference type="SAM" id="Coils"/>
    </source>
</evidence>
<accession>A0A3Q2ZLD1</accession>
<dbReference type="PANTHER" id="PTHR28663:SF1">
    <property type="entry name" value="CILIA- AND FLAGELLA- ASSOCIATED PROTEIN 210"/>
    <property type="match status" value="1"/>
</dbReference>
<sequence length="504" mass="60292">LVYREKMSSVVQHGQRRGPGKSAENTNETIGLPDLHQTTVLTKADWSRIQDEINRVDKEKERMMEATRQREALHLKSKQMAKLWPNTLACQRQKKLEAKKIRDQVEEDKRKQIDMEEAKYREEKRKEAIEKAKTQLYYETERVKGLHRALLLTEVLKEREAQIELKQRKKSAFKDLDEEHMQMLKAREDEALTKEQERTQQKKQESKAFAEELMKENQLERERRKHETKKDGEEIQRLQELHQWEQKMEEQSQARQKKEFMNDQLVGFFFWFLLLREVQIRRERIMDKLMLAQQEQKEQKQQNNAEAVAERDAQRMQREWEEEQKRVQMMKSIAAHREHVIQEKERNELIRKEKEREVLQAKKEGDRIFGEEQQKKSQRIQQELRKIQDFNASQMVNHEQDRPFILIFVPKLLAEEELGFERYSRAVVQAAASSERNVLPLYKAVREGVAGGPAFIGARPRYLVQDSSGAEMPKYVSDSKRDIKKIHQVEDIEEAKKRLGFTWF</sequence>
<feature type="domain" description="Trichohyalin-plectin-homology" evidence="4">
    <location>
        <begin position="137"/>
        <end position="263"/>
    </location>
</feature>
<dbReference type="InterPro" id="IPR039986">
    <property type="entry name" value="CFAP210"/>
</dbReference>
<dbReference type="AlphaFoldDB" id="A0A3Q2ZLD1"/>
<feature type="region of interest" description="Disordered" evidence="3">
    <location>
        <begin position="189"/>
        <end position="208"/>
    </location>
</feature>